<dbReference type="EMBL" id="PGTY01000001">
    <property type="protein sequence ID" value="PJI91492.1"/>
    <property type="molecule type" value="Genomic_DNA"/>
</dbReference>
<keyword evidence="4" id="KW-1185">Reference proteome</keyword>
<evidence type="ECO:0000313" key="3">
    <source>
        <dbReference type="EMBL" id="PJI91492.1"/>
    </source>
</evidence>
<name>A0A2M8WKM9_9RHOB</name>
<dbReference type="PANTHER" id="PTHR30204">
    <property type="entry name" value="REDOX-CYCLING DRUG-SENSING TRANSCRIPTIONAL ACTIVATOR SOXR"/>
    <property type="match status" value="1"/>
</dbReference>
<dbReference type="CDD" id="cd01109">
    <property type="entry name" value="HTH_YyaN"/>
    <property type="match status" value="1"/>
</dbReference>
<dbReference type="InterPro" id="IPR047057">
    <property type="entry name" value="MerR_fam"/>
</dbReference>
<evidence type="ECO:0000313" key="4">
    <source>
        <dbReference type="Proteomes" id="UP000228531"/>
    </source>
</evidence>
<comment type="caution">
    <text evidence="3">The sequence shown here is derived from an EMBL/GenBank/DDBJ whole genome shotgun (WGS) entry which is preliminary data.</text>
</comment>
<dbReference type="GO" id="GO:0003700">
    <property type="term" value="F:DNA-binding transcription factor activity"/>
    <property type="evidence" value="ECO:0007669"/>
    <property type="project" value="InterPro"/>
</dbReference>
<sequence length="125" mass="14220">MRIKEAAARSGLTQDTIRFYEKSGMLAPIQRDARGWRVFSGDDINWLTTLERLRATGMPLDEVKRFAVSAHAPDCNEPDQRALRLGVLERHAVTLAHREAELKACKHFLDHKISMYRTSLEVSDG</sequence>
<dbReference type="AlphaFoldDB" id="A0A2M8WKM9"/>
<dbReference type="SMART" id="SM00422">
    <property type="entry name" value="HTH_MERR"/>
    <property type="match status" value="1"/>
</dbReference>
<dbReference type="SUPFAM" id="SSF46955">
    <property type="entry name" value="Putative DNA-binding domain"/>
    <property type="match status" value="1"/>
</dbReference>
<dbReference type="RefSeq" id="WP_100366410.1">
    <property type="nucleotide sequence ID" value="NZ_PGTY01000001.1"/>
</dbReference>
<dbReference type="PROSITE" id="PS50937">
    <property type="entry name" value="HTH_MERR_2"/>
    <property type="match status" value="1"/>
</dbReference>
<dbReference type="Gene3D" id="1.10.1660.10">
    <property type="match status" value="1"/>
</dbReference>
<evidence type="ECO:0000259" key="2">
    <source>
        <dbReference type="PROSITE" id="PS50937"/>
    </source>
</evidence>
<organism evidence="3 4">
    <name type="scientific">Yoonia maricola</name>
    <dbReference type="NCBI Taxonomy" id="420999"/>
    <lineage>
        <taxon>Bacteria</taxon>
        <taxon>Pseudomonadati</taxon>
        <taxon>Pseudomonadota</taxon>
        <taxon>Alphaproteobacteria</taxon>
        <taxon>Rhodobacterales</taxon>
        <taxon>Paracoccaceae</taxon>
        <taxon>Yoonia</taxon>
    </lineage>
</organism>
<reference evidence="3 4" key="1">
    <citation type="submission" date="2017-11" db="EMBL/GenBank/DDBJ databases">
        <title>Genomic Encyclopedia of Archaeal and Bacterial Type Strains, Phase II (KMG-II): From Individual Species to Whole Genera.</title>
        <authorList>
            <person name="Goeker M."/>
        </authorList>
    </citation>
    <scope>NUCLEOTIDE SEQUENCE [LARGE SCALE GENOMIC DNA]</scope>
    <source>
        <strain evidence="3 4">DSM 29128</strain>
    </source>
</reference>
<dbReference type="Proteomes" id="UP000228531">
    <property type="component" value="Unassembled WGS sequence"/>
</dbReference>
<dbReference type="InterPro" id="IPR000551">
    <property type="entry name" value="MerR-type_HTH_dom"/>
</dbReference>
<dbReference type="Pfam" id="PF13411">
    <property type="entry name" value="MerR_1"/>
    <property type="match status" value="1"/>
</dbReference>
<keyword evidence="1 3" id="KW-0238">DNA-binding</keyword>
<dbReference type="OrthoDB" id="9802944at2"/>
<dbReference type="GO" id="GO:0003677">
    <property type="term" value="F:DNA binding"/>
    <property type="evidence" value="ECO:0007669"/>
    <property type="project" value="UniProtKB-KW"/>
</dbReference>
<accession>A0A2M8WKM9</accession>
<protein>
    <submittedName>
        <fullName evidence="3">DNA-binding transcriptional MerR regulator</fullName>
    </submittedName>
</protein>
<feature type="domain" description="HTH merR-type" evidence="2">
    <location>
        <begin position="1"/>
        <end position="69"/>
    </location>
</feature>
<proteinExistence type="predicted"/>
<dbReference type="InterPro" id="IPR009061">
    <property type="entry name" value="DNA-bd_dom_put_sf"/>
</dbReference>
<dbReference type="PANTHER" id="PTHR30204:SF98">
    <property type="entry name" value="HTH-TYPE TRANSCRIPTIONAL REGULATOR ADHR"/>
    <property type="match status" value="1"/>
</dbReference>
<gene>
    <name evidence="3" type="ORF">BC777_0320</name>
</gene>
<evidence type="ECO:0000256" key="1">
    <source>
        <dbReference type="ARBA" id="ARBA00023125"/>
    </source>
</evidence>